<evidence type="ECO:0000256" key="2">
    <source>
        <dbReference type="SAM" id="MobiDB-lite"/>
    </source>
</evidence>
<sequence length="157" mass="17563">KTNNSAKTNNSVKTNNSIKTNNSAKTNNSNNPVKTITISSSTVKSKREPPPHAPQKERTNFGHKFPPQTVYTFNLYYAQLHFNRLLFIAQHNNLNVEEQTIIRQQFKKIGADLTAVRGSILGAVIKQSIIYKHMAPLIMGPVCMISSNVSDEENPKL</sequence>
<dbReference type="Proteomes" id="UP000789405">
    <property type="component" value="Unassembled WGS sequence"/>
</dbReference>
<dbReference type="OrthoDB" id="360689at2759"/>
<feature type="compositionally biased region" description="Low complexity" evidence="2">
    <location>
        <begin position="1"/>
        <end position="43"/>
    </location>
</feature>
<organism evidence="3 4">
    <name type="scientific">Dentiscutata erythropus</name>
    <dbReference type="NCBI Taxonomy" id="1348616"/>
    <lineage>
        <taxon>Eukaryota</taxon>
        <taxon>Fungi</taxon>
        <taxon>Fungi incertae sedis</taxon>
        <taxon>Mucoromycota</taxon>
        <taxon>Glomeromycotina</taxon>
        <taxon>Glomeromycetes</taxon>
        <taxon>Diversisporales</taxon>
        <taxon>Gigasporaceae</taxon>
        <taxon>Dentiscutata</taxon>
    </lineage>
</organism>
<dbReference type="Gene3D" id="3.30.70.1730">
    <property type="match status" value="1"/>
</dbReference>
<reference evidence="3" key="1">
    <citation type="submission" date="2021-06" db="EMBL/GenBank/DDBJ databases">
        <authorList>
            <person name="Kallberg Y."/>
            <person name="Tangrot J."/>
            <person name="Rosling A."/>
        </authorList>
    </citation>
    <scope>NUCLEOTIDE SEQUENCE</scope>
    <source>
        <strain evidence="3">MA453B</strain>
    </source>
</reference>
<name>A0A9N9KFV8_9GLOM</name>
<evidence type="ECO:0000313" key="4">
    <source>
        <dbReference type="Proteomes" id="UP000789405"/>
    </source>
</evidence>
<feature type="non-terminal residue" evidence="3">
    <location>
        <position position="157"/>
    </location>
</feature>
<dbReference type="InterPro" id="IPR043141">
    <property type="entry name" value="Ribosomal_uL10-like_sf"/>
</dbReference>
<gene>
    <name evidence="3" type="ORF">DERYTH_LOCUS28292</name>
</gene>
<dbReference type="AlphaFoldDB" id="A0A9N9KFV8"/>
<evidence type="ECO:0000256" key="1">
    <source>
        <dbReference type="ARBA" id="ARBA00008889"/>
    </source>
</evidence>
<evidence type="ECO:0000313" key="3">
    <source>
        <dbReference type="EMBL" id="CAG8827432.1"/>
    </source>
</evidence>
<dbReference type="EMBL" id="CAJVPY010069672">
    <property type="protein sequence ID" value="CAG8827432.1"/>
    <property type="molecule type" value="Genomic_DNA"/>
</dbReference>
<protein>
    <submittedName>
        <fullName evidence="3">11348_t:CDS:1</fullName>
    </submittedName>
</protein>
<accession>A0A9N9KFV8</accession>
<proteinExistence type="inferred from homology"/>
<keyword evidence="4" id="KW-1185">Reference proteome</keyword>
<feature type="region of interest" description="Disordered" evidence="2">
    <location>
        <begin position="1"/>
        <end position="63"/>
    </location>
</feature>
<feature type="compositionally biased region" description="Basic and acidic residues" evidence="2">
    <location>
        <begin position="45"/>
        <end position="60"/>
    </location>
</feature>
<comment type="similarity">
    <text evidence="1">Belongs to the universal ribosomal protein uL10 family.</text>
</comment>
<comment type="caution">
    <text evidence="3">The sequence shown here is derived from an EMBL/GenBank/DDBJ whole genome shotgun (WGS) entry which is preliminary data.</text>
</comment>
<dbReference type="SUPFAM" id="SSF160369">
    <property type="entry name" value="Ribosomal protein L10-like"/>
    <property type="match status" value="1"/>
</dbReference>
<feature type="non-terminal residue" evidence="3">
    <location>
        <position position="1"/>
    </location>
</feature>